<feature type="compositionally biased region" description="Low complexity" evidence="7">
    <location>
        <begin position="57"/>
        <end position="70"/>
    </location>
</feature>
<feature type="compositionally biased region" description="Polar residues" evidence="7">
    <location>
        <begin position="968"/>
        <end position="979"/>
    </location>
</feature>
<feature type="region of interest" description="Disordered" evidence="7">
    <location>
        <begin position="1482"/>
        <end position="1506"/>
    </location>
</feature>
<keyword evidence="10" id="KW-1185">Reference proteome</keyword>
<dbReference type="PROSITE" id="PS50011">
    <property type="entry name" value="PROTEIN_KINASE_DOM"/>
    <property type="match status" value="1"/>
</dbReference>
<evidence type="ECO:0000256" key="1">
    <source>
        <dbReference type="ARBA" id="ARBA00022527"/>
    </source>
</evidence>
<dbReference type="PANTHER" id="PTHR43895:SF152">
    <property type="entry name" value="SERINE_THREONINE-PROTEIN KINASE TOS3"/>
    <property type="match status" value="1"/>
</dbReference>
<keyword evidence="4 9" id="KW-0418">Kinase</keyword>
<evidence type="ECO:0000256" key="3">
    <source>
        <dbReference type="ARBA" id="ARBA00022741"/>
    </source>
</evidence>
<feature type="compositionally biased region" description="Low complexity" evidence="7">
    <location>
        <begin position="1074"/>
        <end position="1083"/>
    </location>
</feature>
<dbReference type="PANTHER" id="PTHR43895">
    <property type="entry name" value="CALCIUM/CALMODULIN-DEPENDENT PROTEIN KINASE KINASE-RELATED"/>
    <property type="match status" value="1"/>
</dbReference>
<evidence type="ECO:0000256" key="6">
    <source>
        <dbReference type="PROSITE-ProRule" id="PRU10141"/>
    </source>
</evidence>
<gene>
    <name evidence="9" type="ORF">BDZ90DRAFT_231863</name>
</gene>
<evidence type="ECO:0000313" key="9">
    <source>
        <dbReference type="EMBL" id="PWN28102.1"/>
    </source>
</evidence>
<feature type="compositionally biased region" description="Basic residues" evidence="7">
    <location>
        <begin position="1129"/>
        <end position="1140"/>
    </location>
</feature>
<dbReference type="RefSeq" id="XP_025362714.1">
    <property type="nucleotide sequence ID" value="XM_025506032.1"/>
</dbReference>
<evidence type="ECO:0000256" key="5">
    <source>
        <dbReference type="ARBA" id="ARBA00022840"/>
    </source>
</evidence>
<evidence type="ECO:0000313" key="10">
    <source>
        <dbReference type="Proteomes" id="UP000245884"/>
    </source>
</evidence>
<dbReference type="Pfam" id="PF00069">
    <property type="entry name" value="Pkinase"/>
    <property type="match status" value="2"/>
</dbReference>
<evidence type="ECO:0000259" key="8">
    <source>
        <dbReference type="PROSITE" id="PS50011"/>
    </source>
</evidence>
<dbReference type="SUPFAM" id="SSF56112">
    <property type="entry name" value="Protein kinase-like (PK-like)"/>
    <property type="match status" value="1"/>
</dbReference>
<keyword evidence="2" id="KW-0808">Transferase</keyword>
<feature type="region of interest" description="Disordered" evidence="7">
    <location>
        <begin position="748"/>
        <end position="775"/>
    </location>
</feature>
<dbReference type="EMBL" id="KZ819666">
    <property type="protein sequence ID" value="PWN28102.1"/>
    <property type="molecule type" value="Genomic_DNA"/>
</dbReference>
<feature type="binding site" evidence="6">
    <location>
        <position position="436"/>
    </location>
    <ligand>
        <name>ATP</name>
        <dbReference type="ChEBI" id="CHEBI:30616"/>
    </ligand>
</feature>
<evidence type="ECO:0000256" key="4">
    <source>
        <dbReference type="ARBA" id="ARBA00022777"/>
    </source>
</evidence>
<accession>A0A316US39</accession>
<keyword evidence="3 6" id="KW-0547">Nucleotide-binding</keyword>
<evidence type="ECO:0000256" key="2">
    <source>
        <dbReference type="ARBA" id="ARBA00022679"/>
    </source>
</evidence>
<feature type="compositionally biased region" description="Acidic residues" evidence="7">
    <location>
        <begin position="1372"/>
        <end position="1386"/>
    </location>
</feature>
<keyword evidence="5 6" id="KW-0067">ATP-binding</keyword>
<feature type="region of interest" description="Disordered" evidence="7">
    <location>
        <begin position="968"/>
        <end position="1090"/>
    </location>
</feature>
<feature type="compositionally biased region" description="Polar residues" evidence="7">
    <location>
        <begin position="1404"/>
        <end position="1417"/>
    </location>
</feature>
<dbReference type="SMART" id="SM00220">
    <property type="entry name" value="S_TKc"/>
    <property type="match status" value="1"/>
</dbReference>
<keyword evidence="1" id="KW-0723">Serine/threonine-protein kinase</keyword>
<feature type="compositionally biased region" description="Acidic residues" evidence="7">
    <location>
        <begin position="1628"/>
        <end position="1638"/>
    </location>
</feature>
<dbReference type="InterPro" id="IPR000719">
    <property type="entry name" value="Prot_kinase_dom"/>
</dbReference>
<dbReference type="GO" id="GO:0004674">
    <property type="term" value="F:protein serine/threonine kinase activity"/>
    <property type="evidence" value="ECO:0007669"/>
    <property type="project" value="UniProtKB-KW"/>
</dbReference>
<dbReference type="Proteomes" id="UP000245884">
    <property type="component" value="Unassembled WGS sequence"/>
</dbReference>
<dbReference type="Gene3D" id="1.10.510.10">
    <property type="entry name" value="Transferase(Phosphotransferase) domain 1"/>
    <property type="match status" value="1"/>
</dbReference>
<dbReference type="InterPro" id="IPR017441">
    <property type="entry name" value="Protein_kinase_ATP_BS"/>
</dbReference>
<reference evidence="9 10" key="1">
    <citation type="journal article" date="2018" name="Mol. Biol. Evol.">
        <title>Broad Genomic Sampling Reveals a Smut Pathogenic Ancestry of the Fungal Clade Ustilaginomycotina.</title>
        <authorList>
            <person name="Kijpornyongpan T."/>
            <person name="Mondo S.J."/>
            <person name="Barry K."/>
            <person name="Sandor L."/>
            <person name="Lee J."/>
            <person name="Lipzen A."/>
            <person name="Pangilinan J."/>
            <person name="LaButti K."/>
            <person name="Hainaut M."/>
            <person name="Henrissat B."/>
            <person name="Grigoriev I.V."/>
            <person name="Spatafora J.W."/>
            <person name="Aime M.C."/>
        </authorList>
    </citation>
    <scope>NUCLEOTIDE SEQUENCE [LARGE SCALE GENOMIC DNA]</scope>
    <source>
        <strain evidence="9 10">MCA 5214</strain>
    </source>
</reference>
<name>A0A316US39_9BASI</name>
<feature type="region of interest" description="Disordered" evidence="7">
    <location>
        <begin position="1239"/>
        <end position="1300"/>
    </location>
</feature>
<feature type="compositionally biased region" description="Low complexity" evidence="7">
    <location>
        <begin position="138"/>
        <end position="153"/>
    </location>
</feature>
<feature type="region of interest" description="Disordered" evidence="7">
    <location>
        <begin position="1"/>
        <end position="190"/>
    </location>
</feature>
<feature type="region of interest" description="Disordered" evidence="7">
    <location>
        <begin position="1337"/>
        <end position="1448"/>
    </location>
</feature>
<feature type="region of interest" description="Disordered" evidence="7">
    <location>
        <begin position="1120"/>
        <end position="1225"/>
    </location>
</feature>
<feature type="compositionally biased region" description="Polar residues" evidence="7">
    <location>
        <begin position="1051"/>
        <end position="1073"/>
    </location>
</feature>
<dbReference type="STRING" id="1569628.A0A316US39"/>
<feature type="compositionally biased region" description="Low complexity" evidence="7">
    <location>
        <begin position="270"/>
        <end position="299"/>
    </location>
</feature>
<feature type="region of interest" description="Disordered" evidence="7">
    <location>
        <begin position="215"/>
        <end position="383"/>
    </location>
</feature>
<dbReference type="GO" id="GO:0007165">
    <property type="term" value="P:signal transduction"/>
    <property type="evidence" value="ECO:0007669"/>
    <property type="project" value="TreeGrafter"/>
</dbReference>
<feature type="region of interest" description="Disordered" evidence="7">
    <location>
        <begin position="1567"/>
        <end position="1737"/>
    </location>
</feature>
<protein>
    <submittedName>
        <fullName evidence="9">Kinase-like protein</fullName>
    </submittedName>
</protein>
<feature type="compositionally biased region" description="Polar residues" evidence="7">
    <location>
        <begin position="1239"/>
        <end position="1261"/>
    </location>
</feature>
<feature type="compositionally biased region" description="Low complexity" evidence="7">
    <location>
        <begin position="475"/>
        <end position="487"/>
    </location>
</feature>
<proteinExistence type="predicted"/>
<feature type="compositionally biased region" description="Polar residues" evidence="7">
    <location>
        <begin position="311"/>
        <end position="373"/>
    </location>
</feature>
<feature type="compositionally biased region" description="Polar residues" evidence="7">
    <location>
        <begin position="1171"/>
        <end position="1197"/>
    </location>
</feature>
<dbReference type="CDD" id="cd14008">
    <property type="entry name" value="STKc_LKB1_CaMKK"/>
    <property type="match status" value="1"/>
</dbReference>
<feature type="compositionally biased region" description="Basic and acidic residues" evidence="7">
    <location>
        <begin position="1387"/>
        <end position="1399"/>
    </location>
</feature>
<feature type="compositionally biased region" description="Low complexity" evidence="7">
    <location>
        <begin position="25"/>
        <end position="43"/>
    </location>
</feature>
<feature type="region of interest" description="Disordered" evidence="7">
    <location>
        <begin position="475"/>
        <end position="513"/>
    </location>
</feature>
<dbReference type="InterPro" id="IPR011009">
    <property type="entry name" value="Kinase-like_dom_sf"/>
</dbReference>
<sequence length="1737" mass="183330">MTDGGQEGSNDENLSQHRLRLAGESEPSSSSSPSTSSSQSPSSKLEPFAPLRINTTAGSAGHSPAASSSPTETRPLSNGAPDGLRSYSSKTFISTSSASTTTSDADSASAAASYAQALSAHHRVGRRQSLVQAEAKSSRSGSGSGSSSVDQSSLQPPEFPRLGRALTGPAPSASSLRTPPDAAPPIGSRRGSLQAAAMLKAGLFAEQQAASAGSSAVVSPACYSSPSEPSAAHDLAEPTWSLPGSATDSIHSESPSRRSSVHRGPGGGTSLSSAAASLHQNQHSGAAAAAAAAASANGNVGAGSSGFSAMLSRTNTARHSGSDGSKQHSSTVTTPGSASPVHSSTAAGGPTRGSSNSGSLPTTHPNSPTSGYATPSGMHHQPPKVLETHHLQLQTHAPSGRRMINQYIIEDELGRGVHGKVRLARDTESGERVAVKIVERESKKRLGLATGGWQARMMGSSSASAVKEKERQAVAAAAEEQYAEEGAPTGKQRAVDFADPPTPTSSGPPASPRAQMYAAARYGRWGEGAPSRPTFADLELQKRREKEAAKARKAQMMTTDQKVRREIAILKKLSHENVVRLREVIDDPQSKKIFLVLEYMAGGEVIWKDARGFPTLTVAETRSIMRDVVLGLEYLHYQGIIHRDIKPANLLWDEERRVKISDFGVSHFSYALLLASGGVPSSSSSRDASVMDEHELAKTAGSPAFFAPELCQVGEASNPSTASASARNTGQSIAGGIASEIGTREFPWMDGKSGESGRASPRQLGSPAAVTPSGRGLLGKAAAGGKSKPKVTKAIDVWALGVTLYCLLFGHVPFTAESEFALFAVVPREDYSLPSTAGADRLLIGPRKPRWRSLPQWTDEEADVQNAEEDLRPDVDEASLSEEARMLRNLLDRLLDKNPATRIKLEEVKAHPWIVQDLEDAHGWLKETDPAQLPSVDVTHEEVEDALTGFSKMKRRIKRWQSKLLHSLTGTQEHQQQYMRTGLGRPRSRSTAEIDALVPPSPGGKSQRRGFLSPGQSGGFNLASGTTPTADDQHHHPHGAANLFRKGSAASRKTTAGRSTRASSGGHTPSRTVSRSQPGSRPSSPEHKDAASMLRQIAQNSAPAPPTSAPAMGWTTASIVSRDEQQQQQRRRFLWKRRSTSRPVGSAGGISPTRSRPSVDRSSSDGHMGLSRTSTARPSQQSSGISAPNTVSPTALNTVDLPLSEPNTTTHSPEGKGNARHRSSRGDFWHRFFSESSRRSLATSNGSSATSRPGTANSDASASGGRLKSSLSEDKGHFRGLKRRQHQPLSLAFGEKDQGRKAATADSLVATADGAQVAMPARGDSFGVIALDDDESYEHGPASQAKVAAGGLASHQQQNTPPAPRPQHIDVDDLDDELELSDDDLGIDSRRDSYMRNDGRGWTQHYSMATGSSSEGVSNGGASPGAMAPVDGSQDRLGVGAPRASSSLTPSVEGGYNLFKPPYNGRVDLFDGVDPFDVARQHAENPDFHDPPDSAAARDDLATTSGGPSLSAITGGLASAMPINSQANEAAALRRGSAQLDGLVGSGGTHSSGLAGVDEEHAEIAVQSATHSKLAPRSRGYVEEEDSRFADADESINSPVADEAKGAICGAPPHPHIFNGAARHGSDDDCEGEDDDEQPPAPQFNSLLNRWGPAAKATRLQQEQHFITDDYSDEEDDSGEEEDEEDDHDTSRQSGATMLNGTGRLARGRRDEDQDEGECVSFEARARPRSKSVLTNN</sequence>
<dbReference type="GO" id="GO:0005524">
    <property type="term" value="F:ATP binding"/>
    <property type="evidence" value="ECO:0007669"/>
    <property type="project" value="UniProtKB-UniRule"/>
</dbReference>
<feature type="compositionally biased region" description="Basic and acidic residues" evidence="7">
    <location>
        <begin position="1482"/>
        <end position="1501"/>
    </location>
</feature>
<dbReference type="Gene3D" id="3.30.200.20">
    <property type="entry name" value="Phosphorylase Kinase, domain 1"/>
    <property type="match status" value="2"/>
</dbReference>
<evidence type="ECO:0000256" key="7">
    <source>
        <dbReference type="SAM" id="MobiDB-lite"/>
    </source>
</evidence>
<organism evidence="9 10">
    <name type="scientific">Jaminaea rosea</name>
    <dbReference type="NCBI Taxonomy" id="1569628"/>
    <lineage>
        <taxon>Eukaryota</taxon>
        <taxon>Fungi</taxon>
        <taxon>Dikarya</taxon>
        <taxon>Basidiomycota</taxon>
        <taxon>Ustilaginomycotina</taxon>
        <taxon>Exobasidiomycetes</taxon>
        <taxon>Microstromatales</taxon>
        <taxon>Microstromatales incertae sedis</taxon>
        <taxon>Jaminaea</taxon>
    </lineage>
</organism>
<feature type="domain" description="Protein kinase" evidence="8">
    <location>
        <begin position="407"/>
        <end position="914"/>
    </location>
</feature>
<dbReference type="GeneID" id="37027855"/>
<feature type="compositionally biased region" description="Low complexity" evidence="7">
    <location>
        <begin position="86"/>
        <end position="119"/>
    </location>
</feature>
<dbReference type="OrthoDB" id="68483at2759"/>
<dbReference type="PROSITE" id="PS00107">
    <property type="entry name" value="PROTEIN_KINASE_ATP"/>
    <property type="match status" value="1"/>
</dbReference>
<feature type="compositionally biased region" description="Acidic residues" evidence="7">
    <location>
        <begin position="1670"/>
        <end position="1688"/>
    </location>
</feature>